<feature type="compositionally biased region" description="Low complexity" evidence="6">
    <location>
        <begin position="283"/>
        <end position="295"/>
    </location>
</feature>
<feature type="compositionally biased region" description="Pro residues" evidence="6">
    <location>
        <begin position="150"/>
        <end position="162"/>
    </location>
</feature>
<feature type="domain" description="DUF2510" evidence="9">
    <location>
        <begin position="15"/>
        <end position="46"/>
    </location>
</feature>
<dbReference type="KEGG" id="slx:SLAV_23380"/>
<keyword evidence="2" id="KW-1003">Cell membrane</keyword>
<evidence type="ECO:0000256" key="5">
    <source>
        <dbReference type="ARBA" id="ARBA00023136"/>
    </source>
</evidence>
<dbReference type="Proteomes" id="UP000231791">
    <property type="component" value="Chromosome"/>
</dbReference>
<protein>
    <submittedName>
        <fullName evidence="10">RDD family protein</fullName>
    </submittedName>
</protein>
<reference evidence="10 11" key="1">
    <citation type="submission" date="2017-11" db="EMBL/GenBank/DDBJ databases">
        <title>Complete genome sequence of Streptomyces lavendulae subsp. lavendulae CCM 3239 (formerly 'Streptomyces aureofaciens CCM 3239'), the producer of the angucycline-type antibiotic auricin.</title>
        <authorList>
            <person name="Busche T."/>
            <person name="Novakova R."/>
            <person name="Al'Dilaimi A."/>
            <person name="Homerova D."/>
            <person name="Feckova L."/>
            <person name="Rezuchova B."/>
            <person name="Mingyar E."/>
            <person name="Csolleiova D."/>
            <person name="Bekeova C."/>
            <person name="Winkler A."/>
            <person name="Sevcikova B."/>
            <person name="Kalinowski J."/>
            <person name="Kormanec J."/>
            <person name="Ruckert C."/>
        </authorList>
    </citation>
    <scope>NUCLEOTIDE SEQUENCE [LARGE SCALE GENOMIC DNA]</scope>
    <source>
        <strain evidence="10 11">CCM 3239</strain>
    </source>
</reference>
<feature type="compositionally biased region" description="Low complexity" evidence="6">
    <location>
        <begin position="206"/>
        <end position="222"/>
    </location>
</feature>
<accession>A0A2K8PIB7</accession>
<feature type="domain" description="RDD" evidence="8">
    <location>
        <begin position="321"/>
        <end position="466"/>
    </location>
</feature>
<evidence type="ECO:0000256" key="6">
    <source>
        <dbReference type="SAM" id="MobiDB-lite"/>
    </source>
</evidence>
<evidence type="ECO:0000256" key="2">
    <source>
        <dbReference type="ARBA" id="ARBA00022475"/>
    </source>
</evidence>
<dbReference type="GO" id="GO:0005886">
    <property type="term" value="C:plasma membrane"/>
    <property type="evidence" value="ECO:0007669"/>
    <property type="project" value="UniProtKB-SubCell"/>
</dbReference>
<name>A0A2K8PIB7_STRLA</name>
<evidence type="ECO:0000256" key="4">
    <source>
        <dbReference type="ARBA" id="ARBA00022989"/>
    </source>
</evidence>
<feature type="compositionally biased region" description="Pro residues" evidence="6">
    <location>
        <begin position="238"/>
        <end position="251"/>
    </location>
</feature>
<keyword evidence="5 7" id="KW-0472">Membrane</keyword>
<proteinExistence type="predicted"/>
<keyword evidence="11" id="KW-1185">Reference proteome</keyword>
<dbReference type="PANTHER" id="PTHR36115">
    <property type="entry name" value="PROLINE-RICH ANTIGEN HOMOLOG-RELATED"/>
    <property type="match status" value="1"/>
</dbReference>
<organism evidence="10 11">
    <name type="scientific">Streptomyces lavendulae subsp. lavendulae</name>
    <dbReference type="NCBI Taxonomy" id="58340"/>
    <lineage>
        <taxon>Bacteria</taxon>
        <taxon>Bacillati</taxon>
        <taxon>Actinomycetota</taxon>
        <taxon>Actinomycetes</taxon>
        <taxon>Kitasatosporales</taxon>
        <taxon>Streptomycetaceae</taxon>
        <taxon>Streptomyces</taxon>
    </lineage>
</organism>
<sequence length="471" mass="47214">MTASPGDGEHAAREGYYPDPSIPGYVRYWNGAAWVPGTSRPAASAAPASAPAAAFASASASPSPSASASASASASVSRVVPVDETGPVFLDETSATEALTGPGPDADPAGWQADPLHQAGFGGPRDVRVSWGGPAEPEPRPGGISLARPAPAPAPAPVPAAPAAPARQAPAQAAAEGAGILSARPPAWPDAPGAGTSGLTSSWPEATASAPRPARVAPEAEPYGGWPPATPSATAAPTAPPAPPAPAPPSTPSAFEPRDAGRSAGSAPAPGEAAPPAAPRPAPRSADGAPAATPATPAPVPPGEATRAVFERMAEHAVRPAGLIRRILARALDSLVLAGVATAVALPLVPRATAHVQVKVDGARASGRTTTVWLLDGTITGYLGLVLAAVLVFGVFYEALPTARWGRTPGKKLFGVRVLAAATLRPPGFGAALRRWLVYALLGLPGSLWALLDRPRRRAWHDRAAGTYVAR</sequence>
<dbReference type="InterPro" id="IPR010432">
    <property type="entry name" value="RDD"/>
</dbReference>
<dbReference type="InterPro" id="IPR051791">
    <property type="entry name" value="Pra-immunoreactive"/>
</dbReference>
<feature type="transmembrane region" description="Helical" evidence="7">
    <location>
        <begin position="436"/>
        <end position="452"/>
    </location>
</feature>
<dbReference type="EMBL" id="CP024985">
    <property type="protein sequence ID" value="ATZ26484.1"/>
    <property type="molecule type" value="Genomic_DNA"/>
</dbReference>
<evidence type="ECO:0000259" key="9">
    <source>
        <dbReference type="Pfam" id="PF10708"/>
    </source>
</evidence>
<dbReference type="Pfam" id="PF06271">
    <property type="entry name" value="RDD"/>
    <property type="match status" value="1"/>
</dbReference>
<evidence type="ECO:0000313" key="10">
    <source>
        <dbReference type="EMBL" id="ATZ26484.1"/>
    </source>
</evidence>
<feature type="region of interest" description="Disordered" evidence="6">
    <location>
        <begin position="37"/>
        <end position="79"/>
    </location>
</feature>
<comment type="subcellular location">
    <subcellularLocation>
        <location evidence="1">Cell membrane</location>
        <topology evidence="1">Multi-pass membrane protein</topology>
    </subcellularLocation>
</comment>
<dbReference type="AlphaFoldDB" id="A0A2K8PIB7"/>
<feature type="region of interest" description="Disordered" evidence="6">
    <location>
        <begin position="95"/>
        <end position="303"/>
    </location>
</feature>
<evidence type="ECO:0000256" key="1">
    <source>
        <dbReference type="ARBA" id="ARBA00004651"/>
    </source>
</evidence>
<feature type="transmembrane region" description="Helical" evidence="7">
    <location>
        <begin position="370"/>
        <end position="397"/>
    </location>
</feature>
<feature type="transmembrane region" description="Helical" evidence="7">
    <location>
        <begin position="327"/>
        <end position="349"/>
    </location>
</feature>
<dbReference type="GeneID" id="49385698"/>
<evidence type="ECO:0000256" key="3">
    <source>
        <dbReference type="ARBA" id="ARBA00022692"/>
    </source>
</evidence>
<feature type="compositionally biased region" description="Low complexity" evidence="6">
    <location>
        <begin position="163"/>
        <end position="175"/>
    </location>
</feature>
<dbReference type="InterPro" id="IPR018929">
    <property type="entry name" value="DUF2510"/>
</dbReference>
<feature type="compositionally biased region" description="Low complexity" evidence="6">
    <location>
        <begin position="262"/>
        <end position="275"/>
    </location>
</feature>
<dbReference type="PANTHER" id="PTHR36115:SF4">
    <property type="entry name" value="MEMBRANE PROTEIN"/>
    <property type="match status" value="1"/>
</dbReference>
<dbReference type="Pfam" id="PF10708">
    <property type="entry name" value="DUF2510"/>
    <property type="match status" value="1"/>
</dbReference>
<keyword evidence="4 7" id="KW-1133">Transmembrane helix</keyword>
<evidence type="ECO:0000313" key="11">
    <source>
        <dbReference type="Proteomes" id="UP000231791"/>
    </source>
</evidence>
<feature type="compositionally biased region" description="Low complexity" evidence="6">
    <location>
        <begin position="41"/>
        <end position="75"/>
    </location>
</feature>
<dbReference type="RefSeq" id="WP_063760366.1">
    <property type="nucleotide sequence ID" value="NZ_CP024985.1"/>
</dbReference>
<gene>
    <name evidence="10" type="ORF">SLAV_23380</name>
</gene>
<keyword evidence="3 7" id="KW-0812">Transmembrane</keyword>
<evidence type="ECO:0000259" key="8">
    <source>
        <dbReference type="Pfam" id="PF06271"/>
    </source>
</evidence>
<evidence type="ECO:0000256" key="7">
    <source>
        <dbReference type="SAM" id="Phobius"/>
    </source>
</evidence>